<comment type="caution">
    <text evidence="1">The sequence shown here is derived from an EMBL/GenBank/DDBJ whole genome shotgun (WGS) entry which is preliminary data.</text>
</comment>
<name>A0A4S2B134_9BACE</name>
<dbReference type="EMBL" id="SRZA01000006">
    <property type="protein sequence ID" value="TGY07481.1"/>
    <property type="molecule type" value="Genomic_DNA"/>
</dbReference>
<keyword evidence="2" id="KW-1185">Reference proteome</keyword>
<accession>A0A4S2B134</accession>
<organism evidence="1 2">
    <name type="scientific">Bacteroides acidifaciens</name>
    <dbReference type="NCBI Taxonomy" id="85831"/>
    <lineage>
        <taxon>Bacteria</taxon>
        <taxon>Pseudomonadati</taxon>
        <taxon>Bacteroidota</taxon>
        <taxon>Bacteroidia</taxon>
        <taxon>Bacteroidales</taxon>
        <taxon>Bacteroidaceae</taxon>
        <taxon>Bacteroides</taxon>
    </lineage>
</organism>
<dbReference type="Proteomes" id="UP000305751">
    <property type="component" value="Unassembled WGS sequence"/>
</dbReference>
<dbReference type="AlphaFoldDB" id="A0A4S2B134"/>
<gene>
    <name evidence="1" type="ORF">E5356_04070</name>
</gene>
<dbReference type="RefSeq" id="WP_136013677.1">
    <property type="nucleotide sequence ID" value="NZ_SRZA01000006.1"/>
</dbReference>
<reference evidence="1 2" key="1">
    <citation type="submission" date="2019-04" db="EMBL/GenBank/DDBJ databases">
        <title>Microbes associate with the intestines of laboratory mice.</title>
        <authorList>
            <person name="Navarre W."/>
            <person name="Wong E."/>
            <person name="Huang K."/>
            <person name="Tropini C."/>
            <person name="Ng K."/>
            <person name="Yu B."/>
        </authorList>
    </citation>
    <scope>NUCLEOTIDE SEQUENCE [LARGE SCALE GENOMIC DNA]</scope>
    <source>
        <strain evidence="1 2">NM70_E10</strain>
    </source>
</reference>
<sequence length="72" mass="8175">MKIIFNLSERQIQKAMILSGLADAEVDKINSVLPKYPELDITEFMEKNDEDNYAHLAFASFALGTIVQLEDK</sequence>
<proteinExistence type="predicted"/>
<evidence type="ECO:0000313" key="1">
    <source>
        <dbReference type="EMBL" id="TGY07481.1"/>
    </source>
</evidence>
<evidence type="ECO:0000313" key="2">
    <source>
        <dbReference type="Proteomes" id="UP000305751"/>
    </source>
</evidence>
<protein>
    <submittedName>
        <fullName evidence="1">Uncharacterized protein</fullName>
    </submittedName>
</protein>